<gene>
    <name evidence="1" type="ORF">NEMVEDRAFT_v1g202168</name>
</gene>
<dbReference type="Pfam" id="PF15299">
    <property type="entry name" value="ALS2CR8"/>
    <property type="match status" value="2"/>
</dbReference>
<dbReference type="PANTHER" id="PTHR47456:SF4">
    <property type="entry name" value="SWIM-TYPE DOMAIN-CONTAINING PROTEIN"/>
    <property type="match status" value="1"/>
</dbReference>
<feature type="non-terminal residue" evidence="1">
    <location>
        <position position="1"/>
    </location>
</feature>
<dbReference type="HOGENOM" id="CLU_740981_0_0_1"/>
<dbReference type="Proteomes" id="UP000001593">
    <property type="component" value="Unassembled WGS sequence"/>
</dbReference>
<sequence>MEADAMLPSGEVFSPFHKPQNDFKGSNHRVSWEDTKEVCGRRLLFTGRPFFIIGNKKYDCQHGKDRNAAANTSRNKQEDGDFNFKKRQFNAQPTKKKNCPARLILCGIIVFPGYKGSGLSQPVDTRIIKKIEELVKKGVKDTYEMRRHLKIFVKKELFTENNAPSSFNRRFFPKMGDIRSHMYRATVKNRWIIFTSDRLKRLAWSHSRAMSESLESGSPSPEMSSQIAANMEAIEPLLTLALGASEEVNTSANSRCNIIVSPTFLQKNAGGDSIAKPTFIRVNSGEISNFSQIPNLQTTMTTTDGVAQQVQDMNPERTTMVALNAEQLQYLQTESITNVGNPETGDGAPLHSFVVIEQSVLDQISGFLKNSAAS</sequence>
<dbReference type="GO" id="GO:0003700">
    <property type="term" value="F:DNA-binding transcription factor activity"/>
    <property type="evidence" value="ECO:0007669"/>
    <property type="project" value="InterPro"/>
</dbReference>
<evidence type="ECO:0000313" key="2">
    <source>
        <dbReference type="Proteomes" id="UP000001593"/>
    </source>
</evidence>
<reference evidence="1 2" key="1">
    <citation type="journal article" date="2007" name="Science">
        <title>Sea anemone genome reveals ancestral eumetazoan gene repertoire and genomic organization.</title>
        <authorList>
            <person name="Putnam N.H."/>
            <person name="Srivastava M."/>
            <person name="Hellsten U."/>
            <person name="Dirks B."/>
            <person name="Chapman J."/>
            <person name="Salamov A."/>
            <person name="Terry A."/>
            <person name="Shapiro H."/>
            <person name="Lindquist E."/>
            <person name="Kapitonov V.V."/>
            <person name="Jurka J."/>
            <person name="Genikhovich G."/>
            <person name="Grigoriev I.V."/>
            <person name="Lucas S.M."/>
            <person name="Steele R.E."/>
            <person name="Finnerty J.R."/>
            <person name="Technau U."/>
            <person name="Martindale M.Q."/>
            <person name="Rokhsar D.S."/>
        </authorList>
    </citation>
    <scope>NUCLEOTIDE SEQUENCE [LARGE SCALE GENOMIC DNA]</scope>
    <source>
        <strain evidence="2">CH2 X CH6</strain>
    </source>
</reference>
<proteinExistence type="predicted"/>
<dbReference type="PANTHER" id="PTHR47456">
    <property type="entry name" value="PHD-TYPE DOMAIN-CONTAINING PROTEIN"/>
    <property type="match status" value="1"/>
</dbReference>
<dbReference type="AlphaFoldDB" id="A7RU17"/>
<accession>A7RU17</accession>
<dbReference type="EMBL" id="DS469539">
    <property type="protein sequence ID" value="EDO45005.1"/>
    <property type="molecule type" value="Genomic_DNA"/>
</dbReference>
<evidence type="ECO:0000313" key="1">
    <source>
        <dbReference type="EMBL" id="EDO45005.1"/>
    </source>
</evidence>
<protein>
    <submittedName>
        <fullName evidence="1">Uncharacterized protein</fullName>
    </submittedName>
</protein>
<dbReference type="InParanoid" id="A7RU17"/>
<name>A7RU17_NEMVE</name>
<dbReference type="InterPro" id="IPR029309">
    <property type="entry name" value="CaRF"/>
</dbReference>
<organism evidence="1 2">
    <name type="scientific">Nematostella vectensis</name>
    <name type="common">Starlet sea anemone</name>
    <dbReference type="NCBI Taxonomy" id="45351"/>
    <lineage>
        <taxon>Eukaryota</taxon>
        <taxon>Metazoa</taxon>
        <taxon>Cnidaria</taxon>
        <taxon>Anthozoa</taxon>
        <taxon>Hexacorallia</taxon>
        <taxon>Actiniaria</taxon>
        <taxon>Edwardsiidae</taxon>
        <taxon>Nematostella</taxon>
    </lineage>
</organism>
<keyword evidence="2" id="KW-1185">Reference proteome</keyword>